<proteinExistence type="predicted"/>
<feature type="chain" id="PRO_5005532553" description="Secreted protein" evidence="1">
    <location>
        <begin position="28"/>
        <end position="115"/>
    </location>
</feature>
<protein>
    <recommendedName>
        <fullName evidence="4">Secreted protein</fullName>
    </recommendedName>
</protein>
<evidence type="ECO:0000313" key="3">
    <source>
        <dbReference type="Proteomes" id="UP000037288"/>
    </source>
</evidence>
<dbReference type="RefSeq" id="WP_049717248.1">
    <property type="nucleotide sequence ID" value="NZ_LFXA01000011.1"/>
</dbReference>
<evidence type="ECO:0008006" key="4">
    <source>
        <dbReference type="Google" id="ProtNLM"/>
    </source>
</evidence>
<dbReference type="PATRIC" id="fig|1678637.3.peg.3826"/>
<dbReference type="STRING" id="1678637.AC230_17755"/>
<dbReference type="EMBL" id="LFXA01000011">
    <property type="protein sequence ID" value="KNB50996.1"/>
    <property type="molecule type" value="Genomic_DNA"/>
</dbReference>
<gene>
    <name evidence="2" type="ORF">AC230_17755</name>
</gene>
<accession>A0A0K9XCZ4</accession>
<comment type="caution">
    <text evidence="2">The sequence shown here is derived from an EMBL/GenBank/DDBJ whole genome shotgun (WGS) entry which is preliminary data.</text>
</comment>
<evidence type="ECO:0000313" key="2">
    <source>
        <dbReference type="EMBL" id="KNB50996.1"/>
    </source>
</evidence>
<reference evidence="3" key="1">
    <citation type="submission" date="2015-07" db="EMBL/GenBank/DDBJ databases">
        <title>Draft genome sequence of Streptomyces sp. CMAA 1322, a bacterium isolated from Caatinga biome, from dry forest semiarid of Brazil.</title>
        <authorList>
            <person name="Santos S.N."/>
            <person name="Gacesa R."/>
            <person name="Taketani R.G."/>
            <person name="Long P.F."/>
            <person name="Melo I.S."/>
        </authorList>
    </citation>
    <scope>NUCLEOTIDE SEQUENCE [LARGE SCALE GENOMIC DNA]</scope>
    <source>
        <strain evidence="3">CMAA 1322</strain>
    </source>
</reference>
<feature type="signal peptide" evidence="1">
    <location>
        <begin position="1"/>
        <end position="27"/>
    </location>
</feature>
<keyword evidence="1" id="KW-0732">Signal</keyword>
<dbReference type="Proteomes" id="UP000037288">
    <property type="component" value="Unassembled WGS sequence"/>
</dbReference>
<organism evidence="2 3">
    <name type="scientific">Streptomyces caatingaensis</name>
    <dbReference type="NCBI Taxonomy" id="1678637"/>
    <lineage>
        <taxon>Bacteria</taxon>
        <taxon>Bacillati</taxon>
        <taxon>Actinomycetota</taxon>
        <taxon>Actinomycetes</taxon>
        <taxon>Kitasatosporales</taxon>
        <taxon>Streptomycetaceae</taxon>
        <taxon>Streptomyces</taxon>
    </lineage>
</organism>
<sequence>MKRTTGRRLAVLALSGAALLGAPPAFADISAYSPNGKAWAATGYSDTRVWLQQVSDGSSHADYYRGDGSEGAYHLWNKRGPGQTTSSGSGATIYKLRVCEWVPKNDDNCGSWQYR</sequence>
<dbReference type="AlphaFoldDB" id="A0A0K9XCZ4"/>
<name>A0A0K9XCZ4_9ACTN</name>
<keyword evidence="3" id="KW-1185">Reference proteome</keyword>
<evidence type="ECO:0000256" key="1">
    <source>
        <dbReference type="SAM" id="SignalP"/>
    </source>
</evidence>